<keyword evidence="5" id="KW-0238">DNA-binding</keyword>
<evidence type="ECO:0000313" key="11">
    <source>
        <dbReference type="Proteomes" id="UP000005237"/>
    </source>
</evidence>
<evidence type="ECO:0000256" key="7">
    <source>
        <dbReference type="ARBA" id="ARBA00023170"/>
    </source>
</evidence>
<keyword evidence="6" id="KW-0804">Transcription</keyword>
<dbReference type="EnsemblMetazoa" id="CJA43179.1">
    <property type="protein sequence ID" value="CJA43179.1"/>
    <property type="gene ID" value="WBGene00219027"/>
</dbReference>
<dbReference type="AlphaFoldDB" id="A0A8R1IWF8"/>
<evidence type="ECO:0000256" key="6">
    <source>
        <dbReference type="ARBA" id="ARBA00023163"/>
    </source>
</evidence>
<keyword evidence="7" id="KW-0675">Receptor</keyword>
<keyword evidence="1" id="KW-0479">Metal-binding</keyword>
<feature type="domain" description="Nuclear receptor" evidence="9">
    <location>
        <begin position="17"/>
        <end position="92"/>
    </location>
</feature>
<keyword evidence="8" id="KW-0539">Nucleus</keyword>
<dbReference type="PANTHER" id="PTHR46587">
    <property type="entry name" value="NUCLEAR HORMONE RECEPTOR FAMILY"/>
    <property type="match status" value="1"/>
</dbReference>
<evidence type="ECO:0000256" key="1">
    <source>
        <dbReference type="ARBA" id="ARBA00022723"/>
    </source>
</evidence>
<evidence type="ECO:0000256" key="3">
    <source>
        <dbReference type="ARBA" id="ARBA00022833"/>
    </source>
</evidence>
<keyword evidence="11" id="KW-1185">Reference proteome</keyword>
<dbReference type="InterPro" id="IPR013088">
    <property type="entry name" value="Znf_NHR/GATA"/>
</dbReference>
<dbReference type="GO" id="GO:0003700">
    <property type="term" value="F:DNA-binding transcription factor activity"/>
    <property type="evidence" value="ECO:0007669"/>
    <property type="project" value="InterPro"/>
</dbReference>
<evidence type="ECO:0000256" key="2">
    <source>
        <dbReference type="ARBA" id="ARBA00022771"/>
    </source>
</evidence>
<proteinExistence type="predicted"/>
<reference evidence="10" key="2">
    <citation type="submission" date="2022-06" db="UniProtKB">
        <authorList>
            <consortium name="EnsemblMetazoa"/>
        </authorList>
    </citation>
    <scope>IDENTIFICATION</scope>
    <source>
        <strain evidence="10">DF5081</strain>
    </source>
</reference>
<organism evidence="10 11">
    <name type="scientific">Caenorhabditis japonica</name>
    <dbReference type="NCBI Taxonomy" id="281687"/>
    <lineage>
        <taxon>Eukaryota</taxon>
        <taxon>Metazoa</taxon>
        <taxon>Ecdysozoa</taxon>
        <taxon>Nematoda</taxon>
        <taxon>Chromadorea</taxon>
        <taxon>Rhabditida</taxon>
        <taxon>Rhabditina</taxon>
        <taxon>Rhabditomorpha</taxon>
        <taxon>Rhabditoidea</taxon>
        <taxon>Rhabditidae</taxon>
        <taxon>Peloderinae</taxon>
        <taxon>Caenorhabditis</taxon>
    </lineage>
</organism>
<evidence type="ECO:0000256" key="5">
    <source>
        <dbReference type="ARBA" id="ARBA00023125"/>
    </source>
</evidence>
<dbReference type="SUPFAM" id="SSF57716">
    <property type="entry name" value="Glucocorticoid receptor-like (DNA-binding domain)"/>
    <property type="match status" value="1"/>
</dbReference>
<evidence type="ECO:0000256" key="4">
    <source>
        <dbReference type="ARBA" id="ARBA00023015"/>
    </source>
</evidence>
<evidence type="ECO:0000256" key="8">
    <source>
        <dbReference type="ARBA" id="ARBA00023242"/>
    </source>
</evidence>
<dbReference type="PRINTS" id="PR00047">
    <property type="entry name" value="STROIDFINGER"/>
</dbReference>
<protein>
    <submittedName>
        <fullName evidence="10">Nuclear receptor domain-containing protein</fullName>
    </submittedName>
</protein>
<dbReference type="GO" id="GO:0043565">
    <property type="term" value="F:sequence-specific DNA binding"/>
    <property type="evidence" value="ECO:0007669"/>
    <property type="project" value="InterPro"/>
</dbReference>
<reference evidence="11" key="1">
    <citation type="submission" date="2010-08" db="EMBL/GenBank/DDBJ databases">
        <authorList>
            <consortium name="Caenorhabditis japonica Sequencing Consortium"/>
            <person name="Wilson R.K."/>
        </authorList>
    </citation>
    <scope>NUCLEOTIDE SEQUENCE [LARGE SCALE GENOMIC DNA]</scope>
    <source>
        <strain evidence="11">DF5081</strain>
    </source>
</reference>
<name>A0A8R1IWF8_CAEJA</name>
<dbReference type="Proteomes" id="UP000005237">
    <property type="component" value="Unassembled WGS sequence"/>
</dbReference>
<sequence length="96" mass="10567">MFDLQTASPSSSSAITSECCAVCGDQVHGKRYGAPACLGCIVFFRRAVINRSQFRCWKKGSCVITFASRCVCRCCRLRKCFHVGMRAEGNFLDNAA</sequence>
<dbReference type="PANTHER" id="PTHR46587:SF1">
    <property type="entry name" value="NUCLEAR HORMONE RECEPTOR FAMILY-RELATED"/>
    <property type="match status" value="1"/>
</dbReference>
<keyword evidence="4" id="KW-0805">Transcription regulation</keyword>
<dbReference type="Pfam" id="PF00105">
    <property type="entry name" value="zf-C4"/>
    <property type="match status" value="1"/>
</dbReference>
<dbReference type="PROSITE" id="PS51030">
    <property type="entry name" value="NUCLEAR_REC_DBD_2"/>
    <property type="match status" value="1"/>
</dbReference>
<dbReference type="Gene3D" id="3.30.50.10">
    <property type="entry name" value="Erythroid Transcription Factor GATA-1, subunit A"/>
    <property type="match status" value="1"/>
</dbReference>
<dbReference type="InterPro" id="IPR001628">
    <property type="entry name" value="Znf_hrmn_rcpt"/>
</dbReference>
<dbReference type="SMART" id="SM00399">
    <property type="entry name" value="ZnF_C4"/>
    <property type="match status" value="1"/>
</dbReference>
<evidence type="ECO:0000259" key="9">
    <source>
        <dbReference type="PROSITE" id="PS51030"/>
    </source>
</evidence>
<evidence type="ECO:0000313" key="10">
    <source>
        <dbReference type="EnsemblMetazoa" id="CJA43179.1"/>
    </source>
</evidence>
<keyword evidence="2" id="KW-0863">Zinc-finger</keyword>
<accession>A0A8R1IWF8</accession>
<keyword evidence="3" id="KW-0862">Zinc</keyword>
<dbReference type="GO" id="GO:0008270">
    <property type="term" value="F:zinc ion binding"/>
    <property type="evidence" value="ECO:0007669"/>
    <property type="project" value="UniProtKB-KW"/>
</dbReference>